<evidence type="ECO:0000313" key="3">
    <source>
        <dbReference type="Proteomes" id="UP001146120"/>
    </source>
</evidence>
<feature type="compositionally biased region" description="Polar residues" evidence="1">
    <location>
        <begin position="118"/>
        <end position="132"/>
    </location>
</feature>
<reference evidence="2" key="1">
    <citation type="submission" date="2022-11" db="EMBL/GenBank/DDBJ databases">
        <authorList>
            <person name="Morgan W.R."/>
            <person name="Tartar A."/>
        </authorList>
    </citation>
    <scope>NUCLEOTIDE SEQUENCE</scope>
    <source>
        <strain evidence="2">ARSEF 373</strain>
    </source>
</reference>
<dbReference type="EMBL" id="DAKRPA010000255">
    <property type="protein sequence ID" value="DAZ94358.1"/>
    <property type="molecule type" value="Genomic_DNA"/>
</dbReference>
<accession>A0AAV2YM29</accession>
<feature type="region of interest" description="Disordered" evidence="1">
    <location>
        <begin position="56"/>
        <end position="161"/>
    </location>
</feature>
<evidence type="ECO:0000313" key="2">
    <source>
        <dbReference type="EMBL" id="DAZ94358.1"/>
    </source>
</evidence>
<keyword evidence="3" id="KW-1185">Reference proteome</keyword>
<gene>
    <name evidence="2" type="ORF">N0F65_000922</name>
</gene>
<proteinExistence type="predicted"/>
<comment type="caution">
    <text evidence="2">The sequence shown here is derived from an EMBL/GenBank/DDBJ whole genome shotgun (WGS) entry which is preliminary data.</text>
</comment>
<dbReference type="Proteomes" id="UP001146120">
    <property type="component" value="Unassembled WGS sequence"/>
</dbReference>
<evidence type="ECO:0000256" key="1">
    <source>
        <dbReference type="SAM" id="MobiDB-lite"/>
    </source>
</evidence>
<protein>
    <submittedName>
        <fullName evidence="2">Uncharacterized protein</fullName>
    </submittedName>
</protein>
<name>A0AAV2YM29_9STRA</name>
<reference evidence="2" key="2">
    <citation type="journal article" date="2023" name="Microbiol Resour">
        <title>Decontamination and Annotation of the Draft Genome Sequence of the Oomycete Lagenidium giganteum ARSEF 373.</title>
        <authorList>
            <person name="Morgan W.R."/>
            <person name="Tartar A."/>
        </authorList>
    </citation>
    <scope>NUCLEOTIDE SEQUENCE</scope>
    <source>
        <strain evidence="2">ARSEF 373</strain>
    </source>
</reference>
<sequence length="180" mass="20181">MWNPVGNSKLKASPLDHNAEFMDEHGTLRRSSTVTKRMVLRGTKVGKEEYLGDAELCGNMDGTQPPPSPTKAVAEDDQFLKEAKERKQKILDQQNEREQRRLEEWYSSVEADPLAETSPRNTSASPSRNSMTFVDEDGNIRRKSSAPVHPPSFTLPFEVPGPHRSMSTVIDLVEAMVDDI</sequence>
<organism evidence="2 3">
    <name type="scientific">Lagenidium giganteum</name>
    <dbReference type="NCBI Taxonomy" id="4803"/>
    <lineage>
        <taxon>Eukaryota</taxon>
        <taxon>Sar</taxon>
        <taxon>Stramenopiles</taxon>
        <taxon>Oomycota</taxon>
        <taxon>Peronosporomycetes</taxon>
        <taxon>Pythiales</taxon>
        <taxon>Pythiaceae</taxon>
    </lineage>
</organism>
<dbReference type="AlphaFoldDB" id="A0AAV2YM29"/>
<feature type="compositionally biased region" description="Basic and acidic residues" evidence="1">
    <location>
        <begin position="78"/>
        <end position="104"/>
    </location>
</feature>